<gene>
    <name evidence="1" type="ORF">I7I51_01993</name>
</gene>
<dbReference type="EMBL" id="CP069114">
    <property type="protein sequence ID" value="QSS64918.1"/>
    <property type="molecule type" value="Genomic_DNA"/>
</dbReference>
<evidence type="ECO:0000313" key="2">
    <source>
        <dbReference type="Proteomes" id="UP000663671"/>
    </source>
</evidence>
<dbReference type="OrthoDB" id="1720422at2759"/>
<accession>A0A8A1ME79</accession>
<dbReference type="Proteomes" id="UP000663671">
    <property type="component" value="Chromosome 1"/>
</dbReference>
<protein>
    <submittedName>
        <fullName evidence="1">Uncharacterized protein</fullName>
    </submittedName>
</protein>
<organism evidence="1 2">
    <name type="scientific">Ajellomyces capsulatus</name>
    <name type="common">Darling's disease fungus</name>
    <name type="synonym">Histoplasma capsulatum</name>
    <dbReference type="NCBI Taxonomy" id="5037"/>
    <lineage>
        <taxon>Eukaryota</taxon>
        <taxon>Fungi</taxon>
        <taxon>Dikarya</taxon>
        <taxon>Ascomycota</taxon>
        <taxon>Pezizomycotina</taxon>
        <taxon>Eurotiomycetes</taxon>
        <taxon>Eurotiomycetidae</taxon>
        <taxon>Onygenales</taxon>
        <taxon>Ajellomycetaceae</taxon>
        <taxon>Histoplasma</taxon>
    </lineage>
</organism>
<evidence type="ECO:0000313" key="1">
    <source>
        <dbReference type="EMBL" id="QSS64918.1"/>
    </source>
</evidence>
<proteinExistence type="predicted"/>
<sequence>MELGRLKMLTELPSELLNLIIDQASISEPFFDMMSALMFYKFPDDQLRTFRWELGTCVPEDMLWGGQSPLRNQRQIESVTLVTDGGCGASIFTQYFVDLARLEGLRSLEWRGLQRYDDFESIAKCIAVRGHQIESLSLDLVFWNRAEMIWIDVFSERIQQRTRVPDNFFAHTVLGIQPGVHKQSLPHLKFLALSSVSFHHAGMEMLDAFNVERLQSLKLCNCPGTLDWLQLVIASEMVMNLKSFELVFNSGTSDLRLDSVERLSETVGGFIRRLRGLENLFIMLSCPVDWNTVADAISTHDSSLKRVVTHCLDDIGGCDFNDSDVPWNLQFDHVLDGRCLEGFGTSMLPRELLGHFRRMSTRPVCKLLHLRTSGIVLDGLVGFEEEAPASDVFGTTVLGRRPFQTSEDEYNFAEWAFSTDGLPNLQILALGDFSFEGRYSKYNVLLCRSDSGYQILTRLNTQSWDLVQNNTDMLAACPFDAIMI</sequence>
<dbReference type="AlphaFoldDB" id="A0A8A1ME79"/>
<reference evidence="1" key="1">
    <citation type="submission" date="2021-01" db="EMBL/GenBank/DDBJ databases">
        <title>Chromosome-level genome assembly of a human fungal pathogen reveals clustering of transcriptionally co-regulated genes.</title>
        <authorList>
            <person name="Voorhies M."/>
            <person name="Cohen S."/>
            <person name="Shea T.P."/>
            <person name="Petrus S."/>
            <person name="Munoz J.F."/>
            <person name="Poplawski S."/>
            <person name="Goldman W.E."/>
            <person name="Michael T."/>
            <person name="Cuomo C.A."/>
            <person name="Sil A."/>
            <person name="Beyhan S."/>
        </authorList>
    </citation>
    <scope>NUCLEOTIDE SEQUENCE</scope>
    <source>
        <strain evidence="1">WU24</strain>
    </source>
</reference>
<name>A0A8A1ME79_AJECA</name>
<dbReference type="SUPFAM" id="SSF52047">
    <property type="entry name" value="RNI-like"/>
    <property type="match status" value="1"/>
</dbReference>
<dbReference type="VEuPathDB" id="FungiDB:I7I51_01993"/>